<dbReference type="CDD" id="cd15457">
    <property type="entry name" value="NADAR"/>
    <property type="match status" value="1"/>
</dbReference>
<dbReference type="InterPro" id="IPR037238">
    <property type="entry name" value="YbiA-like_sf"/>
</dbReference>
<evidence type="ECO:0000256" key="1">
    <source>
        <dbReference type="PROSITE-ProRule" id="PRU00176"/>
    </source>
</evidence>
<accession>A0A813LBW3</accession>
<dbReference type="InterPro" id="IPR000504">
    <property type="entry name" value="RRM_dom"/>
</dbReference>
<dbReference type="Pfam" id="PF00498">
    <property type="entry name" value="FHA"/>
    <property type="match status" value="1"/>
</dbReference>
<dbReference type="InterPro" id="IPR019410">
    <property type="entry name" value="Methyltransf_16"/>
</dbReference>
<feature type="compositionally biased region" description="Gly residues" evidence="3">
    <location>
        <begin position="803"/>
        <end position="812"/>
    </location>
</feature>
<evidence type="ECO:0008006" key="8">
    <source>
        <dbReference type="Google" id="ProtNLM"/>
    </source>
</evidence>
<dbReference type="EMBL" id="CAJNNW010033699">
    <property type="protein sequence ID" value="CAE8719950.1"/>
    <property type="molecule type" value="Genomic_DNA"/>
</dbReference>
<dbReference type="SUPFAM" id="SSF49879">
    <property type="entry name" value="SMAD/FHA domain"/>
    <property type="match status" value="1"/>
</dbReference>
<dbReference type="SMART" id="SM00240">
    <property type="entry name" value="FHA"/>
    <property type="match status" value="1"/>
</dbReference>
<dbReference type="PROSITE" id="PS50006">
    <property type="entry name" value="FHA_DOMAIN"/>
    <property type="match status" value="1"/>
</dbReference>
<organism evidence="6 7">
    <name type="scientific">Polarella glacialis</name>
    <name type="common">Dinoflagellate</name>
    <dbReference type="NCBI Taxonomy" id="89957"/>
    <lineage>
        <taxon>Eukaryota</taxon>
        <taxon>Sar</taxon>
        <taxon>Alveolata</taxon>
        <taxon>Dinophyceae</taxon>
        <taxon>Suessiales</taxon>
        <taxon>Suessiaceae</taxon>
        <taxon>Polarella</taxon>
    </lineage>
</organism>
<keyword evidence="1" id="KW-0694">RNA-binding</keyword>
<reference evidence="6" key="1">
    <citation type="submission" date="2021-02" db="EMBL/GenBank/DDBJ databases">
        <authorList>
            <person name="Dougan E. K."/>
            <person name="Rhodes N."/>
            <person name="Thang M."/>
            <person name="Chan C."/>
        </authorList>
    </citation>
    <scope>NUCLEOTIDE SEQUENCE</scope>
</reference>
<dbReference type="InterPro" id="IPR035979">
    <property type="entry name" value="RBD_domain_sf"/>
</dbReference>
<dbReference type="InterPro" id="IPR012816">
    <property type="entry name" value="NADAR"/>
</dbReference>
<dbReference type="PROSITE" id="PS50102">
    <property type="entry name" value="RRM"/>
    <property type="match status" value="1"/>
</dbReference>
<dbReference type="InterPro" id="IPR012677">
    <property type="entry name" value="Nucleotide-bd_a/b_plait_sf"/>
</dbReference>
<feature type="compositionally biased region" description="Gly residues" evidence="3">
    <location>
        <begin position="852"/>
        <end position="865"/>
    </location>
</feature>
<feature type="domain" description="RRM" evidence="5">
    <location>
        <begin position="694"/>
        <end position="773"/>
    </location>
</feature>
<dbReference type="Pfam" id="PF00076">
    <property type="entry name" value="RRM_1"/>
    <property type="match status" value="1"/>
</dbReference>
<dbReference type="InterPro" id="IPR008984">
    <property type="entry name" value="SMAD_FHA_dom_sf"/>
</dbReference>
<evidence type="ECO:0000256" key="3">
    <source>
        <dbReference type="SAM" id="MobiDB-lite"/>
    </source>
</evidence>
<dbReference type="GO" id="GO:0003723">
    <property type="term" value="F:RNA binding"/>
    <property type="evidence" value="ECO:0007669"/>
    <property type="project" value="UniProtKB-UniRule"/>
</dbReference>
<dbReference type="InterPro" id="IPR000253">
    <property type="entry name" value="FHA_dom"/>
</dbReference>
<feature type="domain" description="FHA" evidence="4">
    <location>
        <begin position="568"/>
        <end position="624"/>
    </location>
</feature>
<dbReference type="Gene3D" id="3.30.70.330">
    <property type="match status" value="1"/>
</dbReference>
<protein>
    <recommendedName>
        <fullName evidence="8">FHA domain-containing protein</fullName>
    </recommendedName>
</protein>
<dbReference type="AlphaFoldDB" id="A0A813LBW3"/>
<feature type="region of interest" description="Disordered" evidence="3">
    <location>
        <begin position="140"/>
        <end position="170"/>
    </location>
</feature>
<feature type="compositionally biased region" description="Basic residues" evidence="3">
    <location>
        <begin position="961"/>
        <end position="973"/>
    </location>
</feature>
<feature type="compositionally biased region" description="Basic and acidic residues" evidence="3">
    <location>
        <begin position="873"/>
        <end position="960"/>
    </location>
</feature>
<dbReference type="Pfam" id="PF10294">
    <property type="entry name" value="Methyltransf_16"/>
    <property type="match status" value="1"/>
</dbReference>
<name>A0A813LBW3_POLGL</name>
<comment type="caution">
    <text evidence="6">The sequence shown here is derived from an EMBL/GenBank/DDBJ whole genome shotgun (WGS) entry which is preliminary data.</text>
</comment>
<evidence type="ECO:0000313" key="6">
    <source>
        <dbReference type="EMBL" id="CAE8719950.1"/>
    </source>
</evidence>
<evidence type="ECO:0000313" key="7">
    <source>
        <dbReference type="Proteomes" id="UP000626109"/>
    </source>
</evidence>
<dbReference type="Pfam" id="PF08719">
    <property type="entry name" value="NADAR"/>
    <property type="match status" value="1"/>
</dbReference>
<dbReference type="PANTHER" id="PTHR14614">
    <property type="entry name" value="HEPATOCELLULAR CARCINOMA-ASSOCIATED ANTIGEN"/>
    <property type="match status" value="1"/>
</dbReference>
<dbReference type="Gene3D" id="3.40.50.150">
    <property type="entry name" value="Vaccinia Virus protein VP39"/>
    <property type="match status" value="1"/>
</dbReference>
<dbReference type="PANTHER" id="PTHR14614:SF157">
    <property type="entry name" value="METHYLTRANSFERASE TYPE 12 DOMAIN-CONTAINING PROTEIN"/>
    <property type="match status" value="1"/>
</dbReference>
<sequence>MSSGSCACFFDEVRVLEDKAAVDFEGLERTVYQVGACNVALFGDCPLTMGDMLYGKDGSPVDRTGMLLWPGSTAMVYALLLLEEGGLLETRSVLELGSGLGLCGLVASLFATGPVVLTDQSAIARSACRENLRVNQHLRQLGSNNNNDNSNSNSNNDNNSSSNNNSSSRGCEPEVLALAWPGEAHAGQALLDETGSRRFDLVIASDVLYVDDSRGGLDLDEVRGFCATIARKLAPGGVALLSYANREFEGVHHIMEAAGQSRLRCQEIPLCHFVSQERLQVLGATALSTSRMLSFTAAAEEGQECGGSCFATVVGAAFAAPMPVNYGSSTPHGLQAKLQNLEELRKSQSAQEELFAAKASVRKDKALSATEEARKKFIRIDAFEGIYAFLDLDSLCDAQWNGVVYRSARHAQLAAQFPDAVDSLQGPAAATVEEAKKLVVGEDEAKDWSDSRLKVMEKILRDKFRRSDDFRKKLQDTGTRELLWENPEDTFWGVAKGGRGQNHLGRLLMEIRAALQDNTEFEMWLTINCELESENVRRPPIELIEVKTLEDGSTEQKSVHRLTGNEYFKLGKLPSNAVQSLHPSVSREHAILIHTKAEVARCSGGVAVMDLGSKSGTAVDGKRLPHAFVIEPLKAGSTLKLGASTRTYDVRVNLNAQIEQLEQQQRDLMRDLQIIDQDAADPIKAAKRLAKEEATVFVGSLDFETEKADLLGLFQDCGHLEEVRFPGNQEAGGKAVKGIAFVVFDTPMAARRAVGLSGELFKGRRVKIALAADGGRDKGKGGGKDGGKGGGGGGKGRDDYGGKGDGGGGGKNGNDSSRQFLRDMLDGKWEKGVMLGSQSPERPRRGDERRPGPGGGGGGGGGRGGGRSRSRSQRGDGRRGGDRGDDRDDRDPRGSRRGDERERSREREPDRSGRGRGEEPEERRGERGRDREGGREQNRENGKDRDEKIKEKLREEMKDKKASKKKSKKKSKKQSSESSDDSSDS</sequence>
<dbReference type="Gene3D" id="2.60.200.20">
    <property type="match status" value="1"/>
</dbReference>
<feature type="coiled-coil region" evidence="2">
    <location>
        <begin position="651"/>
        <end position="678"/>
    </location>
</feature>
<dbReference type="Gene3D" id="1.10.357.40">
    <property type="entry name" value="YbiA-like"/>
    <property type="match status" value="1"/>
</dbReference>
<dbReference type="SUPFAM" id="SSF143990">
    <property type="entry name" value="YbiA-like"/>
    <property type="match status" value="1"/>
</dbReference>
<evidence type="ECO:0000259" key="4">
    <source>
        <dbReference type="PROSITE" id="PS50006"/>
    </source>
</evidence>
<gene>
    <name evidence="6" type="ORF">PGLA2088_LOCUS41000</name>
</gene>
<feature type="region of interest" description="Disordered" evidence="3">
    <location>
        <begin position="773"/>
        <end position="985"/>
    </location>
</feature>
<feature type="compositionally biased region" description="Basic and acidic residues" evidence="3">
    <location>
        <begin position="774"/>
        <end position="787"/>
    </location>
</feature>
<dbReference type="SMART" id="SM00360">
    <property type="entry name" value="RRM"/>
    <property type="match status" value="1"/>
</dbReference>
<evidence type="ECO:0000256" key="2">
    <source>
        <dbReference type="SAM" id="Coils"/>
    </source>
</evidence>
<feature type="compositionally biased region" description="Basic and acidic residues" evidence="3">
    <location>
        <begin position="820"/>
        <end position="831"/>
    </location>
</feature>
<dbReference type="InterPro" id="IPR029063">
    <property type="entry name" value="SAM-dependent_MTases_sf"/>
</dbReference>
<dbReference type="SUPFAM" id="SSF53335">
    <property type="entry name" value="S-adenosyl-L-methionine-dependent methyltransferases"/>
    <property type="match status" value="1"/>
</dbReference>
<proteinExistence type="predicted"/>
<dbReference type="Proteomes" id="UP000626109">
    <property type="component" value="Unassembled WGS sequence"/>
</dbReference>
<evidence type="ECO:0000259" key="5">
    <source>
        <dbReference type="PROSITE" id="PS50102"/>
    </source>
</evidence>
<dbReference type="SUPFAM" id="SSF54928">
    <property type="entry name" value="RNA-binding domain, RBD"/>
    <property type="match status" value="1"/>
</dbReference>
<feature type="compositionally biased region" description="Basic and acidic residues" evidence="3">
    <location>
        <begin position="841"/>
        <end position="851"/>
    </location>
</feature>
<feature type="compositionally biased region" description="Low complexity" evidence="3">
    <location>
        <begin position="143"/>
        <end position="168"/>
    </location>
</feature>
<keyword evidence="2" id="KW-0175">Coiled coil</keyword>